<organism evidence="2 3">
    <name type="scientific">Spirodela intermedia</name>
    <name type="common">Intermediate duckweed</name>
    <dbReference type="NCBI Taxonomy" id="51605"/>
    <lineage>
        <taxon>Eukaryota</taxon>
        <taxon>Viridiplantae</taxon>
        <taxon>Streptophyta</taxon>
        <taxon>Embryophyta</taxon>
        <taxon>Tracheophyta</taxon>
        <taxon>Spermatophyta</taxon>
        <taxon>Magnoliopsida</taxon>
        <taxon>Liliopsida</taxon>
        <taxon>Araceae</taxon>
        <taxon>Lemnoideae</taxon>
        <taxon>Spirodela</taxon>
    </lineage>
</organism>
<dbReference type="Gene3D" id="1.25.40.10">
    <property type="entry name" value="Tetratricopeptide repeat domain"/>
    <property type="match status" value="2"/>
</dbReference>
<dbReference type="AlphaFoldDB" id="A0A7I8LFM4"/>
<evidence type="ECO:0000313" key="3">
    <source>
        <dbReference type="Proteomes" id="UP000663760"/>
    </source>
</evidence>
<proteinExistence type="predicted"/>
<dbReference type="PANTHER" id="PTHR47689">
    <property type="entry name" value="TETRATRICOPEPTIDE REPEAT (TPR)-LIKE SUPERFAMILY PROTEIN"/>
    <property type="match status" value="1"/>
</dbReference>
<protein>
    <submittedName>
        <fullName evidence="2">Uncharacterized protein</fullName>
    </submittedName>
</protein>
<keyword evidence="3" id="KW-1185">Reference proteome</keyword>
<keyword evidence="1" id="KW-0802">TPR repeat</keyword>
<gene>
    <name evidence="2" type="ORF">SI8410_15019499</name>
</gene>
<evidence type="ECO:0000313" key="2">
    <source>
        <dbReference type="EMBL" id="CAA7408821.1"/>
    </source>
</evidence>
<name>A0A7I8LFM4_SPIIN</name>
<dbReference type="SMART" id="SM00028">
    <property type="entry name" value="TPR"/>
    <property type="match status" value="5"/>
</dbReference>
<dbReference type="Pfam" id="PF13424">
    <property type="entry name" value="TPR_12"/>
    <property type="match status" value="2"/>
</dbReference>
<sequence length="550" mass="61867">MSMPETLPCKKYCNIKFRVSQGNIQVALLILSIKHQGDACSPALAEDVSVNESNSGRDATGDALITGLRRIEDGSVVSNSHTVKWRIFTDNGRDLFLKGKVDEAEKYFLLASKEAKEGFGERDPHVASSLNNLAELYRVQKEFHKAEPLYLEALNILQEAFGPEDVRVGAALHNLGQFYLVRKNLDEAQRCYERALKIKGRVLGYGHTDYADTMYHLGTVLYLQGKEKDGEVLIRDSIRILEEGGLGQSAIFVRRMRYLSQMLVKSGLLREAEALQRKILHVLEISKGWSPDTVIAAEQLALTLQSLGDLLEAQELLERCLHTRKNILHEEHIQVAANMLHLARVKMLCSSQLRKSNLPEARAALDKAKLFLEDSIRIAKAALDPSKADGNNRLNIRSTVDSEKDYHMALIILSITVKLFNGILERLSILTNTFLSCWTRNLQSLNAVGLLEVSKYEVQEQTMQPMAHAATESEHALCECISIYREPAIRSLLKYPDVEGEYLSCLRSLMSVLEDYSGDRKGPQKATLQELKYEVKRIEDDIAAARKNRS</sequence>
<dbReference type="Pfam" id="PF13374">
    <property type="entry name" value="TPR_10"/>
    <property type="match status" value="1"/>
</dbReference>
<dbReference type="Proteomes" id="UP000663760">
    <property type="component" value="Chromosome 15"/>
</dbReference>
<evidence type="ECO:0000256" key="1">
    <source>
        <dbReference type="PROSITE-ProRule" id="PRU00339"/>
    </source>
</evidence>
<dbReference type="InterPro" id="IPR019734">
    <property type="entry name" value="TPR_rpt"/>
</dbReference>
<dbReference type="PANTHER" id="PTHR47689:SF2">
    <property type="entry name" value="TETRATRICOPEPTIDE REPEAT (TPR)-LIKE SUPERFAMILY PROTEIN"/>
    <property type="match status" value="1"/>
</dbReference>
<dbReference type="InterPro" id="IPR011990">
    <property type="entry name" value="TPR-like_helical_dom_sf"/>
</dbReference>
<dbReference type="SUPFAM" id="SSF48452">
    <property type="entry name" value="TPR-like"/>
    <property type="match status" value="2"/>
</dbReference>
<reference evidence="2" key="1">
    <citation type="submission" date="2020-02" db="EMBL/GenBank/DDBJ databases">
        <authorList>
            <person name="Scholz U."/>
            <person name="Mascher M."/>
            <person name="Fiebig A."/>
        </authorList>
    </citation>
    <scope>NUCLEOTIDE SEQUENCE</scope>
</reference>
<feature type="repeat" description="TPR" evidence="1">
    <location>
        <begin position="169"/>
        <end position="202"/>
    </location>
</feature>
<dbReference type="PROSITE" id="PS50005">
    <property type="entry name" value="TPR"/>
    <property type="match status" value="1"/>
</dbReference>
<dbReference type="OrthoDB" id="1658288at2759"/>
<dbReference type="EMBL" id="LR746278">
    <property type="protein sequence ID" value="CAA7408821.1"/>
    <property type="molecule type" value="Genomic_DNA"/>
</dbReference>
<accession>A0A7I8LFM4</accession>